<dbReference type="Proteomes" id="UP000593892">
    <property type="component" value="Chromosome"/>
</dbReference>
<evidence type="ECO:0000313" key="2">
    <source>
        <dbReference type="EMBL" id="QOY90892.1"/>
    </source>
</evidence>
<evidence type="ECO:0000256" key="1">
    <source>
        <dbReference type="SAM" id="SignalP"/>
    </source>
</evidence>
<dbReference type="KEGG" id="pfer:IRI77_13380"/>
<dbReference type="PROSITE" id="PS51257">
    <property type="entry name" value="PROKAR_LIPOPROTEIN"/>
    <property type="match status" value="1"/>
</dbReference>
<dbReference type="EMBL" id="CP063849">
    <property type="protein sequence ID" value="QOY90892.1"/>
    <property type="molecule type" value="Genomic_DNA"/>
</dbReference>
<evidence type="ECO:0000313" key="3">
    <source>
        <dbReference type="Proteomes" id="UP000593892"/>
    </source>
</evidence>
<protein>
    <submittedName>
        <fullName evidence="2">Uncharacterized protein</fullName>
    </submittedName>
</protein>
<feature type="signal peptide" evidence="1">
    <location>
        <begin position="1"/>
        <end position="24"/>
    </location>
</feature>
<dbReference type="AlphaFoldDB" id="A0A7S7SM48"/>
<proteinExistence type="predicted"/>
<dbReference type="RefSeq" id="WP_194452549.1">
    <property type="nucleotide sequence ID" value="NZ_CP063849.1"/>
</dbReference>
<keyword evidence="3" id="KW-1185">Reference proteome</keyword>
<gene>
    <name evidence="2" type="ORF">IRI77_13380</name>
</gene>
<feature type="chain" id="PRO_5032878045" evidence="1">
    <location>
        <begin position="25"/>
        <end position="313"/>
    </location>
</feature>
<sequence length="313" mass="33677">MRKKAVVGCIGGLLLLAACTTSRGTPPASTRRLEVDAEHWPIHLLELAQSTIHLVRERGEPAYLIQISVQLPDVNPPATTGVTFQFYLPKTRKRLNVTYASFSGSGVTLPPDQLEAARKAGVARIFEDAAKAAVAPVFTEQPPPEYDFVPTPLLGVQVDMRDAYQLARKGGLLRANSIELKVSVKNPKVPLVIWSFGGRHDLEDTKQIHVNALTGALVDEDDITAITRAERHAREDADMAMIRAFFARRGHSGWTPPGLTPEAAAVVNGGTGQQQHGIYFDGLHDYTVGPAADCAARGGTNAGPSSFGGSFCY</sequence>
<reference evidence="2 3" key="1">
    <citation type="submission" date="2020-10" db="EMBL/GenBank/DDBJ databases">
        <title>Complete genome sequence of Paludibaculum fermentans P105T, a facultatively anaerobic acidobacterium capable of dissimilatory Fe(III) reduction.</title>
        <authorList>
            <person name="Dedysh S.N."/>
            <person name="Beletsky A.V."/>
            <person name="Kulichevskaya I.S."/>
            <person name="Mardanov A.V."/>
            <person name="Ravin N.V."/>
        </authorList>
    </citation>
    <scope>NUCLEOTIDE SEQUENCE [LARGE SCALE GENOMIC DNA]</scope>
    <source>
        <strain evidence="2 3">P105</strain>
    </source>
</reference>
<name>A0A7S7SM48_PALFE</name>
<organism evidence="2 3">
    <name type="scientific">Paludibaculum fermentans</name>
    <dbReference type="NCBI Taxonomy" id="1473598"/>
    <lineage>
        <taxon>Bacteria</taxon>
        <taxon>Pseudomonadati</taxon>
        <taxon>Acidobacteriota</taxon>
        <taxon>Terriglobia</taxon>
        <taxon>Bryobacterales</taxon>
        <taxon>Bryobacteraceae</taxon>
        <taxon>Paludibaculum</taxon>
    </lineage>
</organism>
<keyword evidence="1" id="KW-0732">Signal</keyword>
<accession>A0A7S7SM48</accession>